<reference evidence="6" key="1">
    <citation type="submission" date="2023-08" db="EMBL/GenBank/DDBJ databases">
        <authorList>
            <person name="Chen Y."/>
            <person name="Shah S."/>
            <person name="Dougan E. K."/>
            <person name="Thang M."/>
            <person name="Chan C."/>
        </authorList>
    </citation>
    <scope>NUCLEOTIDE SEQUENCE</scope>
</reference>
<keyword evidence="4" id="KW-0812">Transmembrane</keyword>
<dbReference type="GO" id="GO:0097730">
    <property type="term" value="C:non-motile cilium"/>
    <property type="evidence" value="ECO:0007669"/>
    <property type="project" value="TreeGrafter"/>
</dbReference>
<evidence type="ECO:0000256" key="3">
    <source>
        <dbReference type="ARBA" id="ARBA00023273"/>
    </source>
</evidence>
<comment type="caution">
    <text evidence="6">The sequence shown here is derived from an EMBL/GenBank/DDBJ whole genome shotgun (WGS) entry which is preliminary data.</text>
</comment>
<feature type="transmembrane region" description="Helical" evidence="4">
    <location>
        <begin position="186"/>
        <end position="204"/>
    </location>
</feature>
<dbReference type="InterPro" id="IPR002656">
    <property type="entry name" value="Acyl_transf_3_dom"/>
</dbReference>
<feature type="transmembrane region" description="Helical" evidence="4">
    <location>
        <begin position="381"/>
        <end position="401"/>
    </location>
</feature>
<dbReference type="InterPro" id="IPR028172">
    <property type="entry name" value="FT20"/>
</dbReference>
<feature type="domain" description="Acyltransferase 3" evidence="5">
    <location>
        <begin position="73"/>
        <end position="390"/>
    </location>
</feature>
<proteinExistence type="predicted"/>
<feature type="transmembrane region" description="Helical" evidence="4">
    <location>
        <begin position="314"/>
        <end position="332"/>
    </location>
</feature>
<dbReference type="GO" id="GO:0016747">
    <property type="term" value="F:acyltransferase activity, transferring groups other than amino-acyl groups"/>
    <property type="evidence" value="ECO:0007669"/>
    <property type="project" value="InterPro"/>
</dbReference>
<dbReference type="Pfam" id="PF14931">
    <property type="entry name" value="IFT20"/>
    <property type="match status" value="1"/>
</dbReference>
<organism evidence="6 7">
    <name type="scientific">Effrenium voratum</name>
    <dbReference type="NCBI Taxonomy" id="2562239"/>
    <lineage>
        <taxon>Eukaryota</taxon>
        <taxon>Sar</taxon>
        <taxon>Alveolata</taxon>
        <taxon>Dinophyceae</taxon>
        <taxon>Suessiales</taxon>
        <taxon>Symbiodiniaceae</taxon>
        <taxon>Effrenium</taxon>
    </lineage>
</organism>
<protein>
    <recommendedName>
        <fullName evidence="5">Acyltransferase 3 domain-containing protein</fullName>
    </recommendedName>
</protein>
<feature type="transmembrane region" description="Helical" evidence="4">
    <location>
        <begin position="135"/>
        <end position="153"/>
    </location>
</feature>
<name>A0AA36NCU2_9DINO</name>
<keyword evidence="4" id="KW-0472">Membrane</keyword>
<dbReference type="AlphaFoldDB" id="A0AA36NCU2"/>
<dbReference type="Pfam" id="PF01757">
    <property type="entry name" value="Acyl_transf_3"/>
    <property type="match status" value="1"/>
</dbReference>
<evidence type="ECO:0000256" key="1">
    <source>
        <dbReference type="ARBA" id="ARBA00004138"/>
    </source>
</evidence>
<keyword evidence="3" id="KW-0966">Cell projection</keyword>
<evidence type="ECO:0000313" key="7">
    <source>
        <dbReference type="Proteomes" id="UP001178507"/>
    </source>
</evidence>
<dbReference type="GO" id="GO:0061512">
    <property type="term" value="P:protein localization to cilium"/>
    <property type="evidence" value="ECO:0007669"/>
    <property type="project" value="TreeGrafter"/>
</dbReference>
<evidence type="ECO:0000256" key="4">
    <source>
        <dbReference type="SAM" id="Phobius"/>
    </source>
</evidence>
<feature type="transmembrane region" description="Helical" evidence="4">
    <location>
        <begin position="216"/>
        <end position="238"/>
    </location>
</feature>
<feature type="transmembrane region" description="Helical" evidence="4">
    <location>
        <begin position="96"/>
        <end position="115"/>
    </location>
</feature>
<dbReference type="GO" id="GO:0060271">
    <property type="term" value="P:cilium assembly"/>
    <property type="evidence" value="ECO:0007669"/>
    <property type="project" value="TreeGrafter"/>
</dbReference>
<dbReference type="PANTHER" id="PTHR31978">
    <property type="entry name" value="INTRAFLAGELLAR TRANSPORT PROTEIN 20 HOMOLOG"/>
    <property type="match status" value="1"/>
</dbReference>
<dbReference type="PANTHER" id="PTHR31978:SF1">
    <property type="entry name" value="INTRAFLAGELLAR TRANSPORT PROTEIN 20 HOMOLOG"/>
    <property type="match status" value="1"/>
</dbReference>
<dbReference type="EMBL" id="CAUJNA010003307">
    <property type="protein sequence ID" value="CAJ1398676.1"/>
    <property type="molecule type" value="Genomic_DNA"/>
</dbReference>
<dbReference type="GO" id="GO:0005737">
    <property type="term" value="C:cytoplasm"/>
    <property type="evidence" value="ECO:0007669"/>
    <property type="project" value="TreeGrafter"/>
</dbReference>
<accession>A0AA36NCU2</accession>
<keyword evidence="2" id="KW-0175">Coiled coil</keyword>
<evidence type="ECO:0000259" key="5">
    <source>
        <dbReference type="Pfam" id="PF01757"/>
    </source>
</evidence>
<comment type="subcellular location">
    <subcellularLocation>
        <location evidence="1">Cell projection</location>
        <location evidence="1">Cilium</location>
    </subcellularLocation>
</comment>
<dbReference type="Proteomes" id="UP001178507">
    <property type="component" value="Unassembled WGS sequence"/>
</dbReference>
<feature type="transmembrane region" description="Helical" evidence="4">
    <location>
        <begin position="280"/>
        <end position="302"/>
    </location>
</feature>
<gene>
    <name evidence="6" type="ORF">EVOR1521_LOCUS22407</name>
</gene>
<dbReference type="GO" id="GO:0097546">
    <property type="term" value="C:ciliary base"/>
    <property type="evidence" value="ECO:0007669"/>
    <property type="project" value="TreeGrafter"/>
</dbReference>
<sequence length="410" mass="45595">MAELHLDITFDEDNRIRVMPKEKLKQTEQLEAECQGFAEKIGAFSGTVDMLVEVLDGEAAKIEEEKMRAIGQIVCGHYMPRTDGPVTFLGTLSCRSFVAVDVFVVMSGFVTHLAYGHRLATWSLRRFYLRRMGQIVVTTWVAMLTSIVVVLVVPEYRRFSPGGLELAACLGFLRHWARPGAWCPAPPSWTVEALIPCWLLYPFLAQLAEKIQARRLTACFMVLLYLASFGPMLCLYWAQGGTVSWAQFSTSFMWPPAQVADFGLGVLAAELGKGEHDFRLWKALIADLAFAASAAAVMLLPVPGTHAECQEDHNALLSHGCSLAIAVFIYGSQHGSCVAHLLSHPALVALGKYSFEVYLFQWPLQAVLRQLLGQWPFEPDVFMGFLLLLWLLAGLYVEYVAPTTCIRALE</sequence>
<evidence type="ECO:0000313" key="6">
    <source>
        <dbReference type="EMBL" id="CAJ1398676.1"/>
    </source>
</evidence>
<keyword evidence="4" id="KW-1133">Transmembrane helix</keyword>
<keyword evidence="7" id="KW-1185">Reference proteome</keyword>
<dbReference type="GO" id="GO:0036064">
    <property type="term" value="C:ciliary basal body"/>
    <property type="evidence" value="ECO:0007669"/>
    <property type="project" value="TreeGrafter"/>
</dbReference>
<evidence type="ECO:0000256" key="2">
    <source>
        <dbReference type="ARBA" id="ARBA00023054"/>
    </source>
</evidence>
<dbReference type="GO" id="GO:0030990">
    <property type="term" value="C:intraciliary transport particle"/>
    <property type="evidence" value="ECO:0007669"/>
    <property type="project" value="TreeGrafter"/>
</dbReference>